<dbReference type="CDD" id="cd05259">
    <property type="entry name" value="PCBER_SDR_a"/>
    <property type="match status" value="1"/>
</dbReference>
<evidence type="ECO:0000256" key="3">
    <source>
        <dbReference type="ARBA" id="ARBA00023002"/>
    </source>
</evidence>
<gene>
    <name evidence="5" type="ORF">CCHL11_00390</name>
</gene>
<accession>A0A1Q8RTX8</accession>
<dbReference type="AlphaFoldDB" id="A0A1Q8RTX8"/>
<dbReference type="InterPro" id="IPR036291">
    <property type="entry name" value="NAD(P)-bd_dom_sf"/>
</dbReference>
<dbReference type="InterPro" id="IPR051609">
    <property type="entry name" value="NmrA/Isoflavone_reductase-like"/>
</dbReference>
<dbReference type="PANTHER" id="PTHR47706">
    <property type="entry name" value="NMRA-LIKE FAMILY PROTEIN"/>
    <property type="match status" value="1"/>
</dbReference>
<evidence type="ECO:0000313" key="6">
    <source>
        <dbReference type="Proteomes" id="UP000186583"/>
    </source>
</evidence>
<evidence type="ECO:0000256" key="2">
    <source>
        <dbReference type="ARBA" id="ARBA00022857"/>
    </source>
</evidence>
<name>A0A1Q8RTX8_9PEZI</name>
<keyword evidence="2" id="KW-0521">NADP</keyword>
<dbReference type="OrthoDB" id="9974981at2759"/>
<dbReference type="PANTHER" id="PTHR47706:SF1">
    <property type="entry name" value="CIPA-LIKE, PUTATIVE (AFU_ORTHOLOGUE AFUA_1G12460)-RELATED"/>
    <property type="match status" value="1"/>
</dbReference>
<keyword evidence="3" id="KW-0560">Oxidoreductase</keyword>
<dbReference type="STRING" id="708187.A0A1Q8RTX8"/>
<dbReference type="Gene3D" id="3.90.25.10">
    <property type="entry name" value="UDP-galactose 4-epimerase, domain 1"/>
    <property type="match status" value="1"/>
</dbReference>
<dbReference type="InterPro" id="IPR045312">
    <property type="entry name" value="PCBER-like"/>
</dbReference>
<evidence type="ECO:0000313" key="5">
    <source>
        <dbReference type="EMBL" id="OLN87829.1"/>
    </source>
</evidence>
<dbReference type="Pfam" id="PF13460">
    <property type="entry name" value="NAD_binding_10"/>
    <property type="match status" value="1"/>
</dbReference>
<dbReference type="SUPFAM" id="SSF51735">
    <property type="entry name" value="NAD(P)-binding Rossmann-fold domains"/>
    <property type="match status" value="1"/>
</dbReference>
<organism evidence="5 6">
    <name type="scientific">Colletotrichum chlorophyti</name>
    <dbReference type="NCBI Taxonomy" id="708187"/>
    <lineage>
        <taxon>Eukaryota</taxon>
        <taxon>Fungi</taxon>
        <taxon>Dikarya</taxon>
        <taxon>Ascomycota</taxon>
        <taxon>Pezizomycotina</taxon>
        <taxon>Sordariomycetes</taxon>
        <taxon>Hypocreomycetidae</taxon>
        <taxon>Glomerellales</taxon>
        <taxon>Glomerellaceae</taxon>
        <taxon>Colletotrichum</taxon>
    </lineage>
</organism>
<comment type="caution">
    <text evidence="5">The sequence shown here is derived from an EMBL/GenBank/DDBJ whole genome shotgun (WGS) entry which is preliminary data.</text>
</comment>
<evidence type="ECO:0000259" key="4">
    <source>
        <dbReference type="Pfam" id="PF13460"/>
    </source>
</evidence>
<proteinExistence type="inferred from homology"/>
<dbReference type="EMBL" id="MPGH01000088">
    <property type="protein sequence ID" value="OLN87829.1"/>
    <property type="molecule type" value="Genomic_DNA"/>
</dbReference>
<keyword evidence="6" id="KW-1185">Reference proteome</keyword>
<protein>
    <recommendedName>
        <fullName evidence="4">NAD(P)-binding domain-containing protein</fullName>
    </recommendedName>
</protein>
<feature type="domain" description="NAD(P)-binding" evidence="4">
    <location>
        <begin position="12"/>
        <end position="150"/>
    </location>
</feature>
<reference evidence="5 6" key="1">
    <citation type="submission" date="2016-11" db="EMBL/GenBank/DDBJ databases">
        <title>Draft Genome Assembly of Colletotrichum chlorophyti a pathogen of herbaceous plants.</title>
        <authorList>
            <person name="Gan P."/>
            <person name="Narusaka M."/>
            <person name="Tsushima A."/>
            <person name="Narusaka Y."/>
            <person name="Takano Y."/>
            <person name="Shirasu K."/>
        </authorList>
    </citation>
    <scope>NUCLEOTIDE SEQUENCE [LARGE SCALE GENOMIC DNA]</scope>
    <source>
        <strain evidence="5 6">NTL11</strain>
    </source>
</reference>
<dbReference type="Proteomes" id="UP000186583">
    <property type="component" value="Unassembled WGS sequence"/>
</dbReference>
<dbReference type="InterPro" id="IPR016040">
    <property type="entry name" value="NAD(P)-bd_dom"/>
</dbReference>
<dbReference type="GO" id="GO:0016491">
    <property type="term" value="F:oxidoreductase activity"/>
    <property type="evidence" value="ECO:0007669"/>
    <property type="project" value="UniProtKB-KW"/>
</dbReference>
<comment type="similarity">
    <text evidence="1">Belongs to the NmrA-type oxidoreductase family. Isoflavone reductase subfamily.</text>
</comment>
<evidence type="ECO:0000256" key="1">
    <source>
        <dbReference type="ARBA" id="ARBA00005725"/>
    </source>
</evidence>
<sequence length="302" mass="32383">MVTYQKIALLGKGTLGSAVLSELAAAGFEVTVLGRSESSKQGLPDGVAFITVDYSSIDGLAAALKGQDAVVSTLGGAGVFAQKQVIDASIKAGVKRFVPSDWASFTDDPKSWEELPFVLGPFIDTRKYLAEKASSGEIEHTIFSVGGFTDFAVQFPLLFDYPNKRVELWDDGRHPFSSTSLSGIGKAVVGAFRNPDATRNRNIRVHELVVTQAQLVALAKKYSPPGTEWTQTAVDGQAEFEKARALAQEDPTDEGKALGAIKAALLSGRYESAYEQVDNELLGVPLLTEKDLEARFAAAYKS</sequence>
<dbReference type="Gene3D" id="3.40.50.720">
    <property type="entry name" value="NAD(P)-binding Rossmann-like Domain"/>
    <property type="match status" value="1"/>
</dbReference>